<comment type="caution">
    <text evidence="1">The sequence shown here is derived from an EMBL/GenBank/DDBJ whole genome shotgun (WGS) entry which is preliminary data.</text>
</comment>
<sequence length="72" mass="8342">MPGNNKFPCCRIIALIPLVSITIANKHAKTRLWIKFVTFSIPNIRKTFRFKHTQGTIVKIIPIQHVKRCVML</sequence>
<evidence type="ECO:0000313" key="2">
    <source>
        <dbReference type="Proteomes" id="UP000091857"/>
    </source>
</evidence>
<accession>A0ACB7G0E1</accession>
<name>A0ACB7G0E1_MANES</name>
<reference evidence="2" key="1">
    <citation type="journal article" date="2016" name="Nat. Biotechnol.">
        <title>Sequencing wild and cultivated cassava and related species reveals extensive interspecific hybridization and genetic diversity.</title>
        <authorList>
            <person name="Bredeson J.V."/>
            <person name="Lyons J.B."/>
            <person name="Prochnik S.E."/>
            <person name="Wu G.A."/>
            <person name="Ha C.M."/>
            <person name="Edsinger-Gonzales E."/>
            <person name="Grimwood J."/>
            <person name="Schmutz J."/>
            <person name="Rabbi I.Y."/>
            <person name="Egesi C."/>
            <person name="Nauluvula P."/>
            <person name="Lebot V."/>
            <person name="Ndunguru J."/>
            <person name="Mkamilo G."/>
            <person name="Bart R.S."/>
            <person name="Setter T.L."/>
            <person name="Gleadow R.M."/>
            <person name="Kulakow P."/>
            <person name="Ferguson M.E."/>
            <person name="Rounsley S."/>
            <person name="Rokhsar D.S."/>
        </authorList>
    </citation>
    <scope>NUCLEOTIDE SEQUENCE [LARGE SCALE GENOMIC DNA]</scope>
    <source>
        <strain evidence="2">cv. AM560-2</strain>
    </source>
</reference>
<dbReference type="Proteomes" id="UP000091857">
    <property type="component" value="Chromosome 18"/>
</dbReference>
<evidence type="ECO:0000313" key="1">
    <source>
        <dbReference type="EMBL" id="KAG8633662.1"/>
    </source>
</evidence>
<gene>
    <name evidence="1" type="ORF">MANES_18G139950v8</name>
</gene>
<keyword evidence="2" id="KW-1185">Reference proteome</keyword>
<proteinExistence type="predicted"/>
<protein>
    <submittedName>
        <fullName evidence="1">Uncharacterized protein</fullName>
    </submittedName>
</protein>
<organism evidence="1 2">
    <name type="scientific">Manihot esculenta</name>
    <name type="common">Cassava</name>
    <name type="synonym">Jatropha manihot</name>
    <dbReference type="NCBI Taxonomy" id="3983"/>
    <lineage>
        <taxon>Eukaryota</taxon>
        <taxon>Viridiplantae</taxon>
        <taxon>Streptophyta</taxon>
        <taxon>Embryophyta</taxon>
        <taxon>Tracheophyta</taxon>
        <taxon>Spermatophyta</taxon>
        <taxon>Magnoliopsida</taxon>
        <taxon>eudicotyledons</taxon>
        <taxon>Gunneridae</taxon>
        <taxon>Pentapetalae</taxon>
        <taxon>rosids</taxon>
        <taxon>fabids</taxon>
        <taxon>Malpighiales</taxon>
        <taxon>Euphorbiaceae</taxon>
        <taxon>Crotonoideae</taxon>
        <taxon>Manihoteae</taxon>
        <taxon>Manihot</taxon>
    </lineage>
</organism>
<dbReference type="EMBL" id="CM004404">
    <property type="protein sequence ID" value="KAG8633662.1"/>
    <property type="molecule type" value="Genomic_DNA"/>
</dbReference>